<proteinExistence type="predicted"/>
<keyword evidence="1" id="KW-1133">Transmembrane helix</keyword>
<organism evidence="2 3">
    <name type="scientific">Rothia terrae</name>
    <dbReference type="NCBI Taxonomy" id="396015"/>
    <lineage>
        <taxon>Bacteria</taxon>
        <taxon>Bacillati</taxon>
        <taxon>Actinomycetota</taxon>
        <taxon>Actinomycetes</taxon>
        <taxon>Micrococcales</taxon>
        <taxon>Micrococcaceae</taxon>
        <taxon>Rothia</taxon>
    </lineage>
</organism>
<sequence length="461" mass="52015">MSNAHAQTEETTCPQEILMQKFIKPLIFQRDWVHRVVVSIKYDAGELENSQSISLDCTVPDFPSWRATNICLSGDGSTELTWAASRTKDDDQVIVPVAMLKKGIINKLDVTFEGKSLSVLTTSQNRSLTFEIIRSSLSRLSLDATQIEQAMADVTCIYEQRPEGSVDQGSADATQNILEIIESSQIIDEERSRTLSDFILLLQTHYLLFVLVPKSCVKKRVILKYKISGDASNKVTDPARKRLFTPLVADYELDLWWNKSNHHVDVSYPTELMISSVVLSSESENFVVERPQVHRYHTNVPAELVDQFLGKKLYFKVVPAVQSLRRWNAWLSILFALGYSAGLFIQICATKNFGLDDASLRSAATVVLLLPALLVSWLARSNEHPFVAAAFSQLRLVFLLQALILYFSSATLVLHVGGWLWTLSWYAIYCAAAVVSIYAAILHWVVLKEKQSRTKHYFSRC</sequence>
<protein>
    <submittedName>
        <fullName evidence="2">Uncharacterized protein</fullName>
    </submittedName>
</protein>
<name>A0A7H2BBG9_9MICC</name>
<dbReference type="AlphaFoldDB" id="A0A7H2BBG9"/>
<keyword evidence="3" id="KW-1185">Reference proteome</keyword>
<feature type="transmembrane region" description="Helical" evidence="1">
    <location>
        <begin position="426"/>
        <end position="447"/>
    </location>
</feature>
<feature type="transmembrane region" description="Helical" evidence="1">
    <location>
        <begin position="359"/>
        <end position="379"/>
    </location>
</feature>
<evidence type="ECO:0000313" key="2">
    <source>
        <dbReference type="EMBL" id="QNV37015.1"/>
    </source>
</evidence>
<keyword evidence="1" id="KW-0812">Transmembrane</keyword>
<evidence type="ECO:0000256" key="1">
    <source>
        <dbReference type="SAM" id="Phobius"/>
    </source>
</evidence>
<feature type="transmembrane region" description="Helical" evidence="1">
    <location>
        <begin position="329"/>
        <end position="347"/>
    </location>
</feature>
<keyword evidence="1" id="KW-0472">Membrane</keyword>
<dbReference type="Proteomes" id="UP000516404">
    <property type="component" value="Chromosome"/>
</dbReference>
<dbReference type="EMBL" id="CP061539">
    <property type="protein sequence ID" value="QNV37015.1"/>
    <property type="molecule type" value="Genomic_DNA"/>
</dbReference>
<dbReference type="GeneID" id="96623984"/>
<gene>
    <name evidence="2" type="ORF">IDM49_07010</name>
</gene>
<reference evidence="2 3" key="1">
    <citation type="submission" date="2020-09" db="EMBL/GenBank/DDBJ databases">
        <title>Investigation of environmental microbes.</title>
        <authorList>
            <person name="Ou Y."/>
            <person name="Kang Q."/>
        </authorList>
    </citation>
    <scope>NUCLEOTIDE SEQUENCE [LARGE SCALE GENOMIC DNA]</scope>
    <source>
        <strain evidence="2 3">KJZ-14</strain>
    </source>
</reference>
<accession>A0A7H2BBG9</accession>
<dbReference type="KEGG" id="rter:IDM49_07010"/>
<dbReference type="RefSeq" id="WP_168614051.1">
    <property type="nucleotide sequence ID" value="NZ_BAAAOX010000021.1"/>
</dbReference>
<evidence type="ECO:0000313" key="3">
    <source>
        <dbReference type="Proteomes" id="UP000516404"/>
    </source>
</evidence>